<evidence type="ECO:0000256" key="14">
    <source>
        <dbReference type="PIRNR" id="PIRNR007828"/>
    </source>
</evidence>
<evidence type="ECO:0000256" key="3">
    <source>
        <dbReference type="ARBA" id="ARBA00010200"/>
    </source>
</evidence>
<keyword evidence="12" id="KW-0007">Acetylation</keyword>
<dbReference type="InterPro" id="IPR005317">
    <property type="entry name" value="Dipeptidyl-peptase3"/>
</dbReference>
<keyword evidence="18" id="KW-1185">Reference proteome</keyword>
<feature type="binding site" evidence="16">
    <location>
        <position position="493"/>
    </location>
    <ligand>
        <name>Zn(2+)</name>
        <dbReference type="ChEBI" id="CHEBI:29105"/>
        <note>catalytic</note>
    </ligand>
</feature>
<evidence type="ECO:0000256" key="1">
    <source>
        <dbReference type="ARBA" id="ARBA00001336"/>
    </source>
</evidence>
<gene>
    <name evidence="17" type="ORF">PHYEVI_LOCUS10492</name>
</gene>
<organism evidence="17 18">
    <name type="scientific">Phyllotreta striolata</name>
    <name type="common">Striped flea beetle</name>
    <name type="synonym">Crioceris striolata</name>
    <dbReference type="NCBI Taxonomy" id="444603"/>
    <lineage>
        <taxon>Eukaryota</taxon>
        <taxon>Metazoa</taxon>
        <taxon>Ecdysozoa</taxon>
        <taxon>Arthropoda</taxon>
        <taxon>Hexapoda</taxon>
        <taxon>Insecta</taxon>
        <taxon>Pterygota</taxon>
        <taxon>Neoptera</taxon>
        <taxon>Endopterygota</taxon>
        <taxon>Coleoptera</taxon>
        <taxon>Polyphaga</taxon>
        <taxon>Cucujiformia</taxon>
        <taxon>Chrysomeloidea</taxon>
        <taxon>Chrysomelidae</taxon>
        <taxon>Galerucinae</taxon>
        <taxon>Alticini</taxon>
        <taxon>Phyllotreta</taxon>
    </lineage>
</organism>
<dbReference type="EC" id="3.4.14.4" evidence="4 14"/>
<evidence type="ECO:0000256" key="16">
    <source>
        <dbReference type="PIRSR" id="PIRSR007828-2"/>
    </source>
</evidence>
<dbReference type="InterPro" id="IPR039461">
    <property type="entry name" value="Peptidase_M49"/>
</dbReference>
<dbReference type="Gene3D" id="3.30.540.30">
    <property type="match status" value="3"/>
</dbReference>
<evidence type="ECO:0000256" key="11">
    <source>
        <dbReference type="ARBA" id="ARBA00022833"/>
    </source>
</evidence>
<keyword evidence="6 14" id="KW-0031">Aminopeptidase</keyword>
<evidence type="ECO:0000256" key="6">
    <source>
        <dbReference type="ARBA" id="ARBA00022438"/>
    </source>
</evidence>
<dbReference type="GO" id="GO:0008270">
    <property type="term" value="F:zinc ion binding"/>
    <property type="evidence" value="ECO:0007669"/>
    <property type="project" value="UniProtKB-ARBA"/>
</dbReference>
<keyword evidence="8 14" id="KW-0645">Protease</keyword>
<dbReference type="GO" id="GO:0008239">
    <property type="term" value="F:dipeptidyl-peptidase activity"/>
    <property type="evidence" value="ECO:0007669"/>
    <property type="project" value="UniProtKB-UniRule"/>
</dbReference>
<dbReference type="AlphaFoldDB" id="A0A9N9XT86"/>
<dbReference type="GO" id="GO:0008235">
    <property type="term" value="F:metalloexopeptidase activity"/>
    <property type="evidence" value="ECO:0007669"/>
    <property type="project" value="InterPro"/>
</dbReference>
<dbReference type="Pfam" id="PF03571">
    <property type="entry name" value="Peptidase_M49"/>
    <property type="match status" value="1"/>
</dbReference>
<comment type="similarity">
    <text evidence="3 14">Belongs to the peptidase M49 family.</text>
</comment>
<evidence type="ECO:0000256" key="4">
    <source>
        <dbReference type="ARBA" id="ARBA00012063"/>
    </source>
</evidence>
<dbReference type="GO" id="GO:0004177">
    <property type="term" value="F:aminopeptidase activity"/>
    <property type="evidence" value="ECO:0007669"/>
    <property type="project" value="UniProtKB-KW"/>
</dbReference>
<dbReference type="PIRSF" id="PIRSF007828">
    <property type="entry name" value="Dipeptidyl-peptidase_III"/>
    <property type="match status" value="1"/>
</dbReference>
<evidence type="ECO:0000313" key="18">
    <source>
        <dbReference type="Proteomes" id="UP001153712"/>
    </source>
</evidence>
<evidence type="ECO:0000256" key="2">
    <source>
        <dbReference type="ARBA" id="ARBA00004496"/>
    </source>
</evidence>
<evidence type="ECO:0000256" key="5">
    <source>
        <dbReference type="ARBA" id="ARBA00014713"/>
    </source>
</evidence>
<dbReference type="FunFam" id="3.30.540.30:FF:000001">
    <property type="entry name" value="Dipeptidyl peptidase 3"/>
    <property type="match status" value="1"/>
</dbReference>
<evidence type="ECO:0000256" key="15">
    <source>
        <dbReference type="PIRSR" id="PIRSR007828-1"/>
    </source>
</evidence>
<evidence type="ECO:0000256" key="13">
    <source>
        <dbReference type="ARBA" id="ARBA00023049"/>
    </source>
</evidence>
<keyword evidence="13 14" id="KW-0482">Metalloprotease</keyword>
<keyword evidence="9 14" id="KW-0479">Metal-binding</keyword>
<dbReference type="GO" id="GO:0006508">
    <property type="term" value="P:proteolysis"/>
    <property type="evidence" value="ECO:0007669"/>
    <property type="project" value="UniProtKB-KW"/>
</dbReference>
<dbReference type="FunFam" id="3.30.540.30:FF:000002">
    <property type="entry name" value="Dipeptidyl peptidase 3"/>
    <property type="match status" value="1"/>
</dbReference>
<keyword evidence="11 14" id="KW-0862">Zinc</keyword>
<dbReference type="GO" id="GO:0005737">
    <property type="term" value="C:cytoplasm"/>
    <property type="evidence" value="ECO:0007669"/>
    <property type="project" value="UniProtKB-SubCell"/>
</dbReference>
<sequence>MDEKNRAKFTYPTDQPVVALEVKSSFENLTQQEKMYAHNMSKACWTGGLITLLQTSPESGPIFVILHKLFYAQTPEVFQKNALQFGFTILEIKSLFVYAGALFTNSGNYKGFGDLKFIPDLPQERFEKMLQMSPAWAKIEPIWKKYKDAVYDTSLGKLRLDLFPDGVTTYFSKNITYEDIELVQEWMDAQGMDYYNTRLFKIVTNTKVTYEVMVASEEQKFNEAILETGETIRIIYGDYSPIMAKMIKHLQRAAKYTRSEQQNRILDNYITSFRTGSLEAHKYASKLWVQDKSPPVESYMGFIESYRDPVGLRGEFEGFVAIVNKEMTVKFATLVCRAEKLIKLLPWSRAFEKDSFNKPDFTSLDVVTFAGSGIPAGINIPNYEDVRKTEGFKNVSLGNVIPASYQQTVIPFLCAAEANLLQKLRIPAFELQVGLHELLGHGSGKIFKRERDGSYNFPPNLMDPLTGKPLETFYDYNDTYESKFGGLSSTYDECRAEAVGLLLSLEPEVLSIFGFEGEKASDVSYVNWLSLVWAGVSKCLEFYDTDKGWFQSHAEARFVLTRVLVQSGVVVIQQPSEDDLMINLDRYAIGGAGKSAIAEFLLKLQVYKATGNLEKATELYNHFAKVEEPWLSWRDIILMNKQPRKMFVQVNTQQIDNTVLVKTYPSTIEGLIMSWVERFSNPLPMHEAIMELTLANERHFEEEE</sequence>
<feature type="binding site" evidence="16">
    <location>
        <position position="436"/>
    </location>
    <ligand>
        <name>Zn(2+)</name>
        <dbReference type="ChEBI" id="CHEBI:29105"/>
        <note>catalytic</note>
    </ligand>
</feature>
<proteinExistence type="inferred from homology"/>
<feature type="active site" evidence="15">
    <location>
        <position position="437"/>
    </location>
</feature>
<feature type="binding site" evidence="16">
    <location>
        <position position="441"/>
    </location>
    <ligand>
        <name>Zn(2+)</name>
        <dbReference type="ChEBI" id="CHEBI:29105"/>
        <note>catalytic</note>
    </ligand>
</feature>
<dbReference type="PANTHER" id="PTHR23422:SF11">
    <property type="entry name" value="DIPEPTIDYL PEPTIDASE 3"/>
    <property type="match status" value="1"/>
</dbReference>
<name>A0A9N9XT86_PHYSR</name>
<dbReference type="FunFam" id="3.30.540.30:FF:000003">
    <property type="entry name" value="Dipeptidyl peptidase 3"/>
    <property type="match status" value="1"/>
</dbReference>
<accession>A0A9N9XT86</accession>
<evidence type="ECO:0000256" key="7">
    <source>
        <dbReference type="ARBA" id="ARBA00022490"/>
    </source>
</evidence>
<evidence type="ECO:0000256" key="8">
    <source>
        <dbReference type="ARBA" id="ARBA00022670"/>
    </source>
</evidence>
<keyword evidence="10 14" id="KW-0378">Hydrolase</keyword>
<evidence type="ECO:0000256" key="9">
    <source>
        <dbReference type="ARBA" id="ARBA00022723"/>
    </source>
</evidence>
<reference evidence="17" key="1">
    <citation type="submission" date="2022-01" db="EMBL/GenBank/DDBJ databases">
        <authorList>
            <person name="King R."/>
        </authorList>
    </citation>
    <scope>NUCLEOTIDE SEQUENCE</scope>
</reference>
<evidence type="ECO:0000313" key="17">
    <source>
        <dbReference type="EMBL" id="CAG9864235.1"/>
    </source>
</evidence>
<dbReference type="Proteomes" id="UP001153712">
    <property type="component" value="Chromosome 7"/>
</dbReference>
<evidence type="ECO:0000256" key="10">
    <source>
        <dbReference type="ARBA" id="ARBA00022801"/>
    </source>
</evidence>
<comment type="subcellular location">
    <subcellularLocation>
        <location evidence="2">Cytoplasm</location>
    </subcellularLocation>
</comment>
<keyword evidence="7 14" id="KW-0963">Cytoplasm</keyword>
<comment type="catalytic activity">
    <reaction evidence="1 14">
        <text>Release of an N-terminal dipeptide from a peptide comprising four or more residues, with broad specificity. Also acts on dipeptidyl 2-naphthylamides.</text>
        <dbReference type="EC" id="3.4.14.4"/>
    </reaction>
</comment>
<comment type="cofactor">
    <cofactor evidence="14 16">
        <name>Zn(2+)</name>
        <dbReference type="ChEBI" id="CHEBI:29105"/>
    </cofactor>
    <text evidence="14 16">Binds 1 zinc ion per subunit.</text>
</comment>
<dbReference type="EMBL" id="OU900100">
    <property type="protein sequence ID" value="CAG9864235.1"/>
    <property type="molecule type" value="Genomic_DNA"/>
</dbReference>
<protein>
    <recommendedName>
        <fullName evidence="5 14">Dipeptidyl peptidase 3</fullName>
        <ecNumber evidence="4 14">3.4.14.4</ecNumber>
    </recommendedName>
    <alternativeName>
        <fullName evidence="14">Dipeptidyl aminopeptidase III</fullName>
    </alternativeName>
    <alternativeName>
        <fullName evidence="14">Dipeptidyl peptidase III</fullName>
    </alternativeName>
</protein>
<dbReference type="PANTHER" id="PTHR23422">
    <property type="entry name" value="DIPEPTIDYL PEPTIDASE III-RELATED"/>
    <property type="match status" value="1"/>
</dbReference>
<dbReference type="OrthoDB" id="4694525at2759"/>
<evidence type="ECO:0000256" key="12">
    <source>
        <dbReference type="ARBA" id="ARBA00022990"/>
    </source>
</evidence>